<dbReference type="AlphaFoldDB" id="A0A7I4YV67"/>
<evidence type="ECO:0000256" key="1">
    <source>
        <dbReference type="SAM" id="MobiDB-lite"/>
    </source>
</evidence>
<proteinExistence type="predicted"/>
<dbReference type="Proteomes" id="UP000025227">
    <property type="component" value="Unplaced"/>
</dbReference>
<protein>
    <submittedName>
        <fullName evidence="3">Ovule protein</fullName>
    </submittedName>
</protein>
<dbReference type="WBParaSite" id="HCON_00144830-00001">
    <property type="protein sequence ID" value="HCON_00144830-00001"/>
    <property type="gene ID" value="HCON_00144830"/>
</dbReference>
<evidence type="ECO:0000313" key="2">
    <source>
        <dbReference type="Proteomes" id="UP000025227"/>
    </source>
</evidence>
<feature type="compositionally biased region" description="Polar residues" evidence="1">
    <location>
        <begin position="130"/>
        <end position="141"/>
    </location>
</feature>
<reference evidence="3" key="1">
    <citation type="submission" date="2020-12" db="UniProtKB">
        <authorList>
            <consortium name="WormBaseParasite"/>
        </authorList>
    </citation>
    <scope>IDENTIFICATION</scope>
    <source>
        <strain evidence="3">MHco3</strain>
    </source>
</reference>
<evidence type="ECO:0000313" key="3">
    <source>
        <dbReference type="WBParaSite" id="HCON_00144830-00001"/>
    </source>
</evidence>
<accession>A0A7I4YV67</accession>
<feature type="compositionally biased region" description="Basic and acidic residues" evidence="1">
    <location>
        <begin position="118"/>
        <end position="129"/>
    </location>
</feature>
<sequence length="141" mass="15204">MYLLILFGQDLLHRILDHNSAAIKLPPGLMLTPTIFGYTITGISTTPSSMKQVRDAQYSSLIGSAPVISSKGGSKTDINISEAVSPLANIRDPTPIRRSAAKVCLKQVSQIRSKGTPRKKEESADRSTENHLATPSSIARC</sequence>
<keyword evidence="2" id="KW-1185">Reference proteome</keyword>
<name>A0A7I4YV67_HAECO</name>
<feature type="region of interest" description="Disordered" evidence="1">
    <location>
        <begin position="107"/>
        <end position="141"/>
    </location>
</feature>
<organism evidence="2 3">
    <name type="scientific">Haemonchus contortus</name>
    <name type="common">Barber pole worm</name>
    <dbReference type="NCBI Taxonomy" id="6289"/>
    <lineage>
        <taxon>Eukaryota</taxon>
        <taxon>Metazoa</taxon>
        <taxon>Ecdysozoa</taxon>
        <taxon>Nematoda</taxon>
        <taxon>Chromadorea</taxon>
        <taxon>Rhabditida</taxon>
        <taxon>Rhabditina</taxon>
        <taxon>Rhabditomorpha</taxon>
        <taxon>Strongyloidea</taxon>
        <taxon>Trichostrongylidae</taxon>
        <taxon>Haemonchus</taxon>
    </lineage>
</organism>